<accession>A0ABX8V8A6</accession>
<keyword evidence="3 5" id="KW-0378">Hydrolase</keyword>
<evidence type="ECO:0000259" key="4">
    <source>
        <dbReference type="Pfam" id="PF07687"/>
    </source>
</evidence>
<dbReference type="RefSeq" id="WP_215217374.1">
    <property type="nucleotide sequence ID" value="NZ_CP075587.1"/>
</dbReference>
<gene>
    <name evidence="5" type="ORF">RHABOEDO_001554</name>
</gene>
<evidence type="ECO:0000256" key="2">
    <source>
        <dbReference type="ARBA" id="ARBA00022723"/>
    </source>
</evidence>
<dbReference type="EMBL" id="CP075587">
    <property type="protein sequence ID" value="QYF49253.1"/>
    <property type="molecule type" value="Genomic_DNA"/>
</dbReference>
<protein>
    <submittedName>
        <fullName evidence="5">Succinyl-diaminopimelate desuccinylase</fullName>
        <ecNumber evidence="5">3.5.1.18</ecNumber>
    </submittedName>
</protein>
<dbReference type="GO" id="GO:0009014">
    <property type="term" value="F:succinyl-diaminopimelate desuccinylase activity"/>
    <property type="evidence" value="ECO:0007669"/>
    <property type="project" value="UniProtKB-EC"/>
</dbReference>
<keyword evidence="1" id="KW-0645">Protease</keyword>
<dbReference type="PANTHER" id="PTHR43270:SF8">
    <property type="entry name" value="DI- AND TRIPEPTIDASE DUG2-RELATED"/>
    <property type="match status" value="1"/>
</dbReference>
<reference evidence="5 6" key="1">
    <citation type="journal article" date="2022" name="bioRxiv">
        <title>Ecology and evolution of chlamydial symbionts of arthropods.</title>
        <authorList>
            <person name="Halter T."/>
            <person name="Koestlbacher S."/>
            <person name="Collingro A."/>
            <person name="Sixt B.S."/>
            <person name="Toenshoff E.R."/>
            <person name="Hendrickx F."/>
            <person name="Kostanjsek R."/>
            <person name="Horn M."/>
        </authorList>
    </citation>
    <scope>NUCLEOTIDE SEQUENCE [LARGE SCALE GENOMIC DNA]</scope>
    <source>
        <strain evidence="5">W744xW776</strain>
    </source>
</reference>
<feature type="domain" description="Peptidase M20 dimerisation" evidence="4">
    <location>
        <begin position="196"/>
        <end position="353"/>
    </location>
</feature>
<evidence type="ECO:0000313" key="6">
    <source>
        <dbReference type="Proteomes" id="UP000826014"/>
    </source>
</evidence>
<dbReference type="InterPro" id="IPR011650">
    <property type="entry name" value="Peptidase_M20_dimer"/>
</dbReference>
<proteinExistence type="predicted"/>
<evidence type="ECO:0000313" key="5">
    <source>
        <dbReference type="EMBL" id="QYF49253.1"/>
    </source>
</evidence>
<dbReference type="SUPFAM" id="SSF53187">
    <property type="entry name" value="Zn-dependent exopeptidases"/>
    <property type="match status" value="1"/>
</dbReference>
<keyword evidence="2" id="KW-0479">Metal-binding</keyword>
<dbReference type="Gene3D" id="3.40.630.10">
    <property type="entry name" value="Zn peptidases"/>
    <property type="match status" value="1"/>
</dbReference>
<dbReference type="Proteomes" id="UP000826014">
    <property type="component" value="Chromosome"/>
</dbReference>
<dbReference type="InterPro" id="IPR002933">
    <property type="entry name" value="Peptidase_M20"/>
</dbReference>
<dbReference type="NCBIfam" id="NF006053">
    <property type="entry name" value="PRK08201.1"/>
    <property type="match status" value="1"/>
</dbReference>
<keyword evidence="6" id="KW-1185">Reference proteome</keyword>
<organism evidence="5 6">
    <name type="scientific">Candidatus Rhabdochlamydia oedothoracis</name>
    <dbReference type="NCBI Taxonomy" id="2720720"/>
    <lineage>
        <taxon>Bacteria</taxon>
        <taxon>Pseudomonadati</taxon>
        <taxon>Chlamydiota</taxon>
        <taxon>Chlamydiia</taxon>
        <taxon>Parachlamydiales</taxon>
        <taxon>Candidatus Rhabdochlamydiaceae</taxon>
        <taxon>Candidatus Rhabdochlamydia</taxon>
    </lineage>
</organism>
<dbReference type="Pfam" id="PF01546">
    <property type="entry name" value="Peptidase_M20"/>
    <property type="match status" value="1"/>
</dbReference>
<name>A0ABX8V8A6_9BACT</name>
<dbReference type="NCBIfam" id="NF006579">
    <property type="entry name" value="PRK09104.1"/>
    <property type="match status" value="1"/>
</dbReference>
<sequence>MSKSLFEDWYQKHQEEILNDFFAFLRFPSISTNKKYAQGIRKTVDWLSAYMKKIGLTVDIWETSHFPVIFGSYLKADSNRPTLLIYHHYDVQPVDPIDLWDNDPFDPILKNNCVYARGASDNKGQCFYSLTALKAYLELSKQIDINIKIIIEGEEESNSKGLKEILNTKTKELKADYLVIVDSGIPSLASPAITLGMRGIATIEVTCKNSFVDLHSGSHGGIALNPNRVLAKLLANMWDSSGRVAIPHFYDEVQPALKSWTSFLDMTFDQNRYTKEFGVHAFAHEEGYSFLESNWLRPTVEITGMWGGYIEAGFKTVIPSVAHAKISCRLVPKQDPQKVVQSIVEYFKKQAPPGINISCKTEEGYGAFCCFPDSVIAKTVVLAYQEIFKNPCKYIACGGSVPIIPDLTTASSAETIIMGVSLSTNNIHAPNEHFSLECFKLGFLVMTNIFTRLSEQGDKEKDFWSKEKQSKGVSLDRT</sequence>
<dbReference type="Pfam" id="PF07687">
    <property type="entry name" value="M20_dimer"/>
    <property type="match status" value="1"/>
</dbReference>
<evidence type="ECO:0000256" key="1">
    <source>
        <dbReference type="ARBA" id="ARBA00022670"/>
    </source>
</evidence>
<dbReference type="InterPro" id="IPR051458">
    <property type="entry name" value="Cyt/Met_Dipeptidase"/>
</dbReference>
<dbReference type="PANTHER" id="PTHR43270">
    <property type="entry name" value="BETA-ALA-HIS DIPEPTIDASE"/>
    <property type="match status" value="1"/>
</dbReference>
<evidence type="ECO:0000256" key="3">
    <source>
        <dbReference type="ARBA" id="ARBA00022801"/>
    </source>
</evidence>
<dbReference type="EC" id="3.5.1.18" evidence="5"/>
<dbReference type="Gene3D" id="3.30.70.360">
    <property type="match status" value="1"/>
</dbReference>